<name>A0A4Y7TSY2_COPMI</name>
<dbReference type="SMART" id="SM00332">
    <property type="entry name" value="PP2Cc"/>
    <property type="match status" value="1"/>
</dbReference>
<dbReference type="PROSITE" id="PS51746">
    <property type="entry name" value="PPM_2"/>
    <property type="match status" value="1"/>
</dbReference>
<dbReference type="SUPFAM" id="SSF81606">
    <property type="entry name" value="PP2C-like"/>
    <property type="match status" value="1"/>
</dbReference>
<dbReference type="CDD" id="cd00143">
    <property type="entry name" value="PP2Cc"/>
    <property type="match status" value="1"/>
</dbReference>
<dbReference type="Gene3D" id="3.60.40.10">
    <property type="entry name" value="PPM-type phosphatase domain"/>
    <property type="match status" value="1"/>
</dbReference>
<dbReference type="InterPro" id="IPR001932">
    <property type="entry name" value="PPM-type_phosphatase-like_dom"/>
</dbReference>
<proteinExistence type="predicted"/>
<sequence>MPTPEIPTGERRSWMPYDDYPDLIWEYTHLNEPELTAKFEELAHWGSDKDTAYATIQPCVNPHEGSQDRHIIQSWDIDGREWRFRAVFDGHGGHETVDYTLQHLPVFLLERLADAVGAKPQWTGHDISKVLQEGIVAFDDGIGQAFLDLFPGDSIRDLSEDEVKAIVNAPENVHKALRCMRGTTVLISLVDPSKKNLWVASLGDCTAILGTKTPSGAWSAQTLSYNHNGQNQAESSRVTLEHAGEEGCMQDDRVLGAIAVTRAIGDFVFKHPAIYTQRGLLNVEVGFRTQRKVEDLLPRVLTPPYVSNIPQISHIPLSTSSNPSALLMYSDGLGDLYEDEFREVMKAPGFWPALMGKILDAPSSGSRGSENNAAMRFVRLGIGADDAVGVSRSLTTEYWGRWMDDTTVLVVRL</sequence>
<dbReference type="EMBL" id="QPFP01000004">
    <property type="protein sequence ID" value="TEB37280.1"/>
    <property type="molecule type" value="Genomic_DNA"/>
</dbReference>
<dbReference type="STRING" id="71717.A0A4Y7TSY2"/>
<dbReference type="Proteomes" id="UP000298030">
    <property type="component" value="Unassembled WGS sequence"/>
</dbReference>
<feature type="domain" description="PPM-type phosphatase" evidence="1">
    <location>
        <begin position="50"/>
        <end position="413"/>
    </location>
</feature>
<dbReference type="PANTHER" id="PTHR13832">
    <property type="entry name" value="PROTEIN PHOSPHATASE 2C"/>
    <property type="match status" value="1"/>
</dbReference>
<reference evidence="2 3" key="1">
    <citation type="journal article" date="2019" name="Nat. Ecol. Evol.">
        <title>Megaphylogeny resolves global patterns of mushroom evolution.</title>
        <authorList>
            <person name="Varga T."/>
            <person name="Krizsan K."/>
            <person name="Foldi C."/>
            <person name="Dima B."/>
            <person name="Sanchez-Garcia M."/>
            <person name="Sanchez-Ramirez S."/>
            <person name="Szollosi G.J."/>
            <person name="Szarkandi J.G."/>
            <person name="Papp V."/>
            <person name="Albert L."/>
            <person name="Andreopoulos W."/>
            <person name="Angelini C."/>
            <person name="Antonin V."/>
            <person name="Barry K.W."/>
            <person name="Bougher N.L."/>
            <person name="Buchanan P."/>
            <person name="Buyck B."/>
            <person name="Bense V."/>
            <person name="Catcheside P."/>
            <person name="Chovatia M."/>
            <person name="Cooper J."/>
            <person name="Damon W."/>
            <person name="Desjardin D."/>
            <person name="Finy P."/>
            <person name="Geml J."/>
            <person name="Haridas S."/>
            <person name="Hughes K."/>
            <person name="Justo A."/>
            <person name="Karasinski D."/>
            <person name="Kautmanova I."/>
            <person name="Kiss B."/>
            <person name="Kocsube S."/>
            <person name="Kotiranta H."/>
            <person name="LaButti K.M."/>
            <person name="Lechner B.E."/>
            <person name="Liimatainen K."/>
            <person name="Lipzen A."/>
            <person name="Lukacs Z."/>
            <person name="Mihaltcheva S."/>
            <person name="Morgado L.N."/>
            <person name="Niskanen T."/>
            <person name="Noordeloos M.E."/>
            <person name="Ohm R.A."/>
            <person name="Ortiz-Santana B."/>
            <person name="Ovrebo C."/>
            <person name="Racz N."/>
            <person name="Riley R."/>
            <person name="Savchenko A."/>
            <person name="Shiryaev A."/>
            <person name="Soop K."/>
            <person name="Spirin V."/>
            <person name="Szebenyi C."/>
            <person name="Tomsovsky M."/>
            <person name="Tulloss R.E."/>
            <person name="Uehling J."/>
            <person name="Grigoriev I.V."/>
            <person name="Vagvolgyi C."/>
            <person name="Papp T."/>
            <person name="Martin F.M."/>
            <person name="Miettinen O."/>
            <person name="Hibbett D.S."/>
            <person name="Nagy L.G."/>
        </authorList>
    </citation>
    <scope>NUCLEOTIDE SEQUENCE [LARGE SCALE GENOMIC DNA]</scope>
    <source>
        <strain evidence="2 3">FP101781</strain>
    </source>
</reference>
<dbReference type="InterPro" id="IPR036457">
    <property type="entry name" value="PPM-type-like_dom_sf"/>
</dbReference>
<organism evidence="2 3">
    <name type="scientific">Coprinellus micaceus</name>
    <name type="common">Glistening ink-cap mushroom</name>
    <name type="synonym">Coprinus micaceus</name>
    <dbReference type="NCBI Taxonomy" id="71717"/>
    <lineage>
        <taxon>Eukaryota</taxon>
        <taxon>Fungi</taxon>
        <taxon>Dikarya</taxon>
        <taxon>Basidiomycota</taxon>
        <taxon>Agaricomycotina</taxon>
        <taxon>Agaricomycetes</taxon>
        <taxon>Agaricomycetidae</taxon>
        <taxon>Agaricales</taxon>
        <taxon>Agaricineae</taxon>
        <taxon>Psathyrellaceae</taxon>
        <taxon>Coprinellus</taxon>
    </lineage>
</organism>
<dbReference type="Pfam" id="PF00481">
    <property type="entry name" value="PP2C"/>
    <property type="match status" value="1"/>
</dbReference>
<dbReference type="InterPro" id="IPR015655">
    <property type="entry name" value="PP2C"/>
</dbReference>
<evidence type="ECO:0000313" key="3">
    <source>
        <dbReference type="Proteomes" id="UP000298030"/>
    </source>
</evidence>
<accession>A0A4Y7TSY2</accession>
<evidence type="ECO:0000313" key="2">
    <source>
        <dbReference type="EMBL" id="TEB37280.1"/>
    </source>
</evidence>
<protein>
    <submittedName>
        <fullName evidence="2">Protein serine threonine phosphatase 2C</fullName>
    </submittedName>
</protein>
<keyword evidence="3" id="KW-1185">Reference proteome</keyword>
<dbReference type="AlphaFoldDB" id="A0A4Y7TSY2"/>
<evidence type="ECO:0000259" key="1">
    <source>
        <dbReference type="PROSITE" id="PS51746"/>
    </source>
</evidence>
<comment type="caution">
    <text evidence="2">The sequence shown here is derived from an EMBL/GenBank/DDBJ whole genome shotgun (WGS) entry which is preliminary data.</text>
</comment>
<dbReference type="PANTHER" id="PTHR13832:SF792">
    <property type="entry name" value="GM14286P"/>
    <property type="match status" value="1"/>
</dbReference>
<dbReference type="OrthoDB" id="420076at2759"/>
<dbReference type="GO" id="GO:0004722">
    <property type="term" value="F:protein serine/threonine phosphatase activity"/>
    <property type="evidence" value="ECO:0007669"/>
    <property type="project" value="InterPro"/>
</dbReference>
<gene>
    <name evidence="2" type="ORF">FA13DRAFT_1705533</name>
</gene>